<dbReference type="RefSeq" id="WP_379660119.1">
    <property type="nucleotide sequence ID" value="NZ_BAAAJG010000003.1"/>
</dbReference>
<feature type="compositionally biased region" description="Basic and acidic residues" evidence="1">
    <location>
        <begin position="71"/>
        <end position="97"/>
    </location>
</feature>
<evidence type="ECO:0000259" key="2">
    <source>
        <dbReference type="Pfam" id="PF22494"/>
    </source>
</evidence>
<dbReference type="InterPro" id="IPR055188">
    <property type="entry name" value="Choice_anch_I"/>
</dbReference>
<evidence type="ECO:0000313" key="3">
    <source>
        <dbReference type="EMBL" id="MFD1535084.1"/>
    </source>
</evidence>
<dbReference type="Proteomes" id="UP001597145">
    <property type="component" value="Unassembled WGS sequence"/>
</dbReference>
<sequence>MAVGDVRGRTYAFLGFERIGGVMVFDITDPQAVTYVDYVNDRNWDAVYDGAAVPDQGDLGAEGVGFISGPRPDDRRGQRGVRHDHPLRGRADPEVTDAGRGRVTETFRPCPALTPDAELGVYRHHRIHLVDHRALFYSTHGRRLTVHSFE</sequence>
<name>A0ABW4FX26_9PSEU</name>
<dbReference type="EMBL" id="JBHUCP010000048">
    <property type="protein sequence ID" value="MFD1535084.1"/>
    <property type="molecule type" value="Genomic_DNA"/>
</dbReference>
<protein>
    <recommendedName>
        <fullName evidence="2">Choice-of-anchor I domain-containing protein</fullName>
    </recommendedName>
</protein>
<reference evidence="4" key="1">
    <citation type="journal article" date="2019" name="Int. J. Syst. Evol. Microbiol.">
        <title>The Global Catalogue of Microorganisms (GCM) 10K type strain sequencing project: providing services to taxonomists for standard genome sequencing and annotation.</title>
        <authorList>
            <consortium name="The Broad Institute Genomics Platform"/>
            <consortium name="The Broad Institute Genome Sequencing Center for Infectious Disease"/>
            <person name="Wu L."/>
            <person name="Ma J."/>
        </authorList>
    </citation>
    <scope>NUCLEOTIDE SEQUENCE [LARGE SCALE GENOMIC DNA]</scope>
    <source>
        <strain evidence="4">JCM 12165</strain>
    </source>
</reference>
<keyword evidence="4" id="KW-1185">Reference proteome</keyword>
<evidence type="ECO:0000256" key="1">
    <source>
        <dbReference type="SAM" id="MobiDB-lite"/>
    </source>
</evidence>
<proteinExistence type="predicted"/>
<evidence type="ECO:0000313" key="4">
    <source>
        <dbReference type="Proteomes" id="UP001597145"/>
    </source>
</evidence>
<feature type="region of interest" description="Disordered" evidence="1">
    <location>
        <begin position="68"/>
        <end position="97"/>
    </location>
</feature>
<accession>A0ABW4FX26</accession>
<feature type="domain" description="Choice-of-anchor I" evidence="2">
    <location>
        <begin position="2"/>
        <end position="67"/>
    </location>
</feature>
<dbReference type="Pfam" id="PF22494">
    <property type="entry name" value="choice_anch_I"/>
    <property type="match status" value="1"/>
</dbReference>
<comment type="caution">
    <text evidence="3">The sequence shown here is derived from an EMBL/GenBank/DDBJ whole genome shotgun (WGS) entry which is preliminary data.</text>
</comment>
<gene>
    <name evidence="3" type="ORF">ACFSCY_37300</name>
</gene>
<organism evidence="3 4">
    <name type="scientific">Pseudonocardia aurantiaca</name>
    <dbReference type="NCBI Taxonomy" id="75290"/>
    <lineage>
        <taxon>Bacteria</taxon>
        <taxon>Bacillati</taxon>
        <taxon>Actinomycetota</taxon>
        <taxon>Actinomycetes</taxon>
        <taxon>Pseudonocardiales</taxon>
        <taxon>Pseudonocardiaceae</taxon>
        <taxon>Pseudonocardia</taxon>
    </lineage>
</organism>